<evidence type="ECO:0000256" key="4">
    <source>
        <dbReference type="PROSITE-ProRule" id="PRU00529"/>
    </source>
</evidence>
<proteinExistence type="predicted"/>
<feature type="domain" description="THUMP" evidence="5">
    <location>
        <begin position="42"/>
        <end position="154"/>
    </location>
</feature>
<keyword evidence="2" id="KW-0808">Transferase</keyword>
<dbReference type="PROSITE" id="PS51165">
    <property type="entry name" value="THUMP"/>
    <property type="match status" value="1"/>
</dbReference>
<comment type="subcellular location">
    <subcellularLocation>
        <location evidence="1">Cytoplasm</location>
    </subcellularLocation>
</comment>
<evidence type="ECO:0000256" key="1">
    <source>
        <dbReference type="ARBA" id="ARBA00004496"/>
    </source>
</evidence>
<dbReference type="SUPFAM" id="SSF143437">
    <property type="entry name" value="THUMP domain-like"/>
    <property type="match status" value="1"/>
</dbReference>
<accession>A0A7J3I707</accession>
<keyword evidence="4" id="KW-0694">RNA-binding</keyword>
<sequence length="386" mass="43494">MIFLVTCDTGFENILANELVELTNGSVGQISSGRVFIEVSSSRVIDILRSRTANNMYMLIGIYNGITRLEEIYNVIRGLEFKEFINPMQSFAIRSERIGEHSFTSIDISRVAGQAVIDSYMASRNVRLKVDLENPDIEIYVELNRDRLIVGFALLRASMHIRRYRLFTHPAALKPTIATSMLRLAKWQPAEGIVDPMCGGGTIVIEAALISKGIEIPCINMQHINVDMLRKVVSTVDEELEKLCRKTMEGDYHRAHIGVDINPRFIEGSTINAKNAGVDDATLFLTGDSMKIIPKIKQIEHEFGAELSIAVFNPPYGHRMRWGKLSELYRNTLDTLKNAGFRRAVFITSAIRTAENVLANLPYIAVDRIRVIHGTLPSYVYIVDFR</sequence>
<gene>
    <name evidence="6" type="ORF">ENT87_02335</name>
</gene>
<evidence type="ECO:0000256" key="2">
    <source>
        <dbReference type="ARBA" id="ARBA00022603"/>
    </source>
</evidence>
<dbReference type="Gene3D" id="3.40.50.150">
    <property type="entry name" value="Vaccinia Virus protein VP39"/>
    <property type="match status" value="1"/>
</dbReference>
<keyword evidence="2" id="KW-0489">Methyltransferase</keyword>
<dbReference type="GO" id="GO:0016423">
    <property type="term" value="F:tRNA (guanine) methyltransferase activity"/>
    <property type="evidence" value="ECO:0007669"/>
    <property type="project" value="TreeGrafter"/>
</dbReference>
<evidence type="ECO:0000256" key="3">
    <source>
        <dbReference type="ARBA" id="ARBA00022694"/>
    </source>
</evidence>
<dbReference type="Pfam" id="PF01170">
    <property type="entry name" value="UPF0020"/>
    <property type="match status" value="1"/>
</dbReference>
<dbReference type="Pfam" id="PF02926">
    <property type="entry name" value="THUMP"/>
    <property type="match status" value="1"/>
</dbReference>
<dbReference type="InterPro" id="IPR000241">
    <property type="entry name" value="RlmKL-like_Mtase"/>
</dbReference>
<reference evidence="6" key="1">
    <citation type="journal article" date="2020" name="mSystems">
        <title>Genome- and Community-Level Interaction Insights into Carbon Utilization and Element Cycling Functions of Hydrothermarchaeota in Hydrothermal Sediment.</title>
        <authorList>
            <person name="Zhou Z."/>
            <person name="Liu Y."/>
            <person name="Xu W."/>
            <person name="Pan J."/>
            <person name="Luo Z.H."/>
            <person name="Li M."/>
        </authorList>
    </citation>
    <scope>NUCLEOTIDE SEQUENCE [LARGE SCALE GENOMIC DNA]</scope>
    <source>
        <strain evidence="6">SpSt-618</strain>
    </source>
</reference>
<dbReference type="SUPFAM" id="SSF53335">
    <property type="entry name" value="S-adenosyl-L-methionine-dependent methyltransferases"/>
    <property type="match status" value="1"/>
</dbReference>
<name>A0A7J3I707_9CREN</name>
<dbReference type="GO" id="GO:0030488">
    <property type="term" value="P:tRNA methylation"/>
    <property type="evidence" value="ECO:0007669"/>
    <property type="project" value="TreeGrafter"/>
</dbReference>
<evidence type="ECO:0000313" key="6">
    <source>
        <dbReference type="EMBL" id="HGN36377.1"/>
    </source>
</evidence>
<dbReference type="GO" id="GO:0005737">
    <property type="term" value="C:cytoplasm"/>
    <property type="evidence" value="ECO:0007669"/>
    <property type="project" value="UniProtKB-SubCell"/>
</dbReference>
<dbReference type="PANTHER" id="PTHR14911:SF13">
    <property type="entry name" value="TRNA (GUANINE(6)-N2)-METHYLTRANSFERASE THUMP3"/>
    <property type="match status" value="1"/>
</dbReference>
<dbReference type="CDD" id="cd11715">
    <property type="entry name" value="THUMP_AdoMetMT"/>
    <property type="match status" value="1"/>
</dbReference>
<protein>
    <recommendedName>
        <fullName evidence="5">THUMP domain-containing protein</fullName>
    </recommendedName>
</protein>
<organism evidence="6">
    <name type="scientific">Ignisphaera aggregans</name>
    <dbReference type="NCBI Taxonomy" id="334771"/>
    <lineage>
        <taxon>Archaea</taxon>
        <taxon>Thermoproteota</taxon>
        <taxon>Thermoprotei</taxon>
        <taxon>Desulfurococcales</taxon>
        <taxon>Desulfurococcaceae</taxon>
        <taxon>Ignisphaera</taxon>
    </lineage>
</organism>
<dbReference type="GO" id="GO:0003723">
    <property type="term" value="F:RNA binding"/>
    <property type="evidence" value="ECO:0007669"/>
    <property type="project" value="UniProtKB-UniRule"/>
</dbReference>
<dbReference type="InterPro" id="IPR053485">
    <property type="entry name" value="tRNA_guanine-N2-MTase"/>
</dbReference>
<comment type="caution">
    <text evidence="6">The sequence shown here is derived from an EMBL/GenBank/DDBJ whole genome shotgun (WGS) entry which is preliminary data.</text>
</comment>
<dbReference type="NCBIfam" id="NF040721">
    <property type="entry name" value="Trm14_Arch"/>
    <property type="match status" value="1"/>
</dbReference>
<evidence type="ECO:0000259" key="5">
    <source>
        <dbReference type="PROSITE" id="PS51165"/>
    </source>
</evidence>
<dbReference type="Gene3D" id="3.30.2130.30">
    <property type="match status" value="1"/>
</dbReference>
<dbReference type="EMBL" id="DTAI01000072">
    <property type="protein sequence ID" value="HGN36377.1"/>
    <property type="molecule type" value="Genomic_DNA"/>
</dbReference>
<dbReference type="InterPro" id="IPR004114">
    <property type="entry name" value="THUMP_dom"/>
</dbReference>
<dbReference type="InterPro" id="IPR029063">
    <property type="entry name" value="SAM-dependent_MTases_sf"/>
</dbReference>
<dbReference type="PANTHER" id="PTHR14911">
    <property type="entry name" value="THUMP DOMAIN-CONTAINING"/>
    <property type="match status" value="1"/>
</dbReference>
<dbReference type="SMART" id="SM00981">
    <property type="entry name" value="THUMP"/>
    <property type="match status" value="1"/>
</dbReference>
<dbReference type="AlphaFoldDB" id="A0A7J3I707"/>
<keyword evidence="3" id="KW-0819">tRNA processing</keyword>